<feature type="transmembrane region" description="Helical" evidence="8">
    <location>
        <begin position="512"/>
        <end position="534"/>
    </location>
</feature>
<feature type="transmembrane region" description="Helical" evidence="8">
    <location>
        <begin position="231"/>
        <end position="249"/>
    </location>
</feature>
<feature type="transmembrane region" description="Helical" evidence="8">
    <location>
        <begin position="587"/>
        <end position="607"/>
    </location>
</feature>
<evidence type="ECO:0008006" key="11">
    <source>
        <dbReference type="Google" id="ProtNLM"/>
    </source>
</evidence>
<dbReference type="PANTHER" id="PTHR33908:SF11">
    <property type="entry name" value="MEMBRANE PROTEIN"/>
    <property type="match status" value="1"/>
</dbReference>
<comment type="caution">
    <text evidence="9">The sequence shown here is derived from an EMBL/GenBank/DDBJ whole genome shotgun (WGS) entry which is preliminary data.</text>
</comment>
<evidence type="ECO:0000313" key="10">
    <source>
        <dbReference type="Proteomes" id="UP000256388"/>
    </source>
</evidence>
<feature type="transmembrane region" description="Helical" evidence="8">
    <location>
        <begin position="358"/>
        <end position="377"/>
    </location>
</feature>
<dbReference type="EMBL" id="QUMS01000001">
    <property type="protein sequence ID" value="REG10381.1"/>
    <property type="molecule type" value="Genomic_DNA"/>
</dbReference>
<dbReference type="Proteomes" id="UP000256388">
    <property type="component" value="Unassembled WGS sequence"/>
</dbReference>
<keyword evidence="7 8" id="KW-0472">Membrane</keyword>
<feature type="transmembrane region" description="Helical" evidence="8">
    <location>
        <begin position="448"/>
        <end position="468"/>
    </location>
</feature>
<keyword evidence="6 8" id="KW-1133">Transmembrane helix</keyword>
<evidence type="ECO:0000256" key="7">
    <source>
        <dbReference type="ARBA" id="ARBA00023136"/>
    </source>
</evidence>
<comment type="subcellular location">
    <subcellularLocation>
        <location evidence="1">Cell membrane</location>
        <topology evidence="1">Multi-pass membrane protein</topology>
    </subcellularLocation>
</comment>
<feature type="transmembrane region" description="Helical" evidence="8">
    <location>
        <begin position="117"/>
        <end position="136"/>
    </location>
</feature>
<feature type="transmembrane region" description="Helical" evidence="8">
    <location>
        <begin position="39"/>
        <end position="58"/>
    </location>
</feature>
<evidence type="ECO:0000256" key="4">
    <source>
        <dbReference type="ARBA" id="ARBA00022679"/>
    </source>
</evidence>
<feature type="transmembrane region" description="Helical" evidence="8">
    <location>
        <begin position="78"/>
        <end position="97"/>
    </location>
</feature>
<evidence type="ECO:0000256" key="6">
    <source>
        <dbReference type="ARBA" id="ARBA00022989"/>
    </source>
</evidence>
<dbReference type="InterPro" id="IPR050297">
    <property type="entry name" value="LipidA_mod_glycosyltrf_83"/>
</dbReference>
<keyword evidence="2" id="KW-1003">Cell membrane</keyword>
<name>A0A3E0AFC3_9CHLR</name>
<keyword evidence="3" id="KW-0328">Glycosyltransferase</keyword>
<feature type="transmembrane region" description="Helical" evidence="8">
    <location>
        <begin position="480"/>
        <end position="500"/>
    </location>
</feature>
<feature type="transmembrane region" description="Helical" evidence="8">
    <location>
        <begin position="329"/>
        <end position="346"/>
    </location>
</feature>
<sequence>MKWWRIFLGLFSLETLSLLVNLIVTGSAPSEQVLFNLSLNRLILATILIILIAFSIYAIWRSLNNPAFVNLIYSKPRFILIFVFLSFLATGVVLFLISLNPKILGDFYQAYLNLKPFLIWGFVVTLQSWLFSMVWFCHHFLGHSVYEDQEKFSDELVLCLGLFFLLVLVKQLLVIPTAYGPVIRGDEMRYFEMANYLFHGNFFIENINHSPFLYPLMLSPAFAFGEHAYDVIKLLNVLYSSSIVFPLFLIARKYFSKKESLLITGVACFLPYHLLFPRILMSENLYFPILLWIILSLVHQPRLKGLAWIWNFLTGIGIGLLYMTRYITLAIIPLIFIAWWLIYPDNDRGIFHPSVRKLGMALLVGAGTLCGYSPWLFSGLAANVPIKLLLGFGITSNTTANQLTLANFLIWLVIYLCYFILMAAPVMPFFFAFPISQFKKWKKETRDWYILLAALMVGFLAACVRHSWRAIYNGDIPTRIMGRYILYFTPLFIIAVILAFKEGKPYHRTTVNKHLLVTIILPLLIEIFAHYLLLGNLFHLHDGDLINILGSVDAAYIQYLGSFFFILLLFIYGIFCYLTWEEKLDNLVVINLVAIMLFFVAGLPAYYRDLLSYQEYQYIGAKIIELHQSPEGGIGDRVKITTPPDAEERDRALLSNTFHFSNQENFYVDSIKNFNLDKMPQEDSDFQDIYIVKVAKEDLSKFSTGYSFNFGDSYYVLLY</sequence>
<keyword evidence="4" id="KW-0808">Transferase</keyword>
<keyword evidence="10" id="KW-1185">Reference proteome</keyword>
<feature type="transmembrane region" description="Helical" evidence="8">
    <location>
        <begin position="261"/>
        <end position="279"/>
    </location>
</feature>
<dbReference type="PANTHER" id="PTHR33908">
    <property type="entry name" value="MANNOSYLTRANSFERASE YKCB-RELATED"/>
    <property type="match status" value="1"/>
</dbReference>
<proteinExistence type="predicted"/>
<feature type="transmembrane region" description="Helical" evidence="8">
    <location>
        <begin position="408"/>
        <end position="436"/>
    </location>
</feature>
<evidence type="ECO:0000256" key="1">
    <source>
        <dbReference type="ARBA" id="ARBA00004651"/>
    </source>
</evidence>
<feature type="transmembrane region" description="Helical" evidence="8">
    <location>
        <begin position="554"/>
        <end position="580"/>
    </location>
</feature>
<protein>
    <recommendedName>
        <fullName evidence="11">Glycosyltransferase RgtA/B/C/D-like domain-containing protein</fullName>
    </recommendedName>
</protein>
<dbReference type="AlphaFoldDB" id="A0A3E0AFC3"/>
<dbReference type="GO" id="GO:0005886">
    <property type="term" value="C:plasma membrane"/>
    <property type="evidence" value="ECO:0007669"/>
    <property type="project" value="UniProtKB-SubCell"/>
</dbReference>
<evidence type="ECO:0000256" key="2">
    <source>
        <dbReference type="ARBA" id="ARBA00022475"/>
    </source>
</evidence>
<evidence type="ECO:0000313" key="9">
    <source>
        <dbReference type="EMBL" id="REG10381.1"/>
    </source>
</evidence>
<organism evidence="9 10">
    <name type="scientific">Pelolinea submarina</name>
    <dbReference type="NCBI Taxonomy" id="913107"/>
    <lineage>
        <taxon>Bacteria</taxon>
        <taxon>Bacillati</taxon>
        <taxon>Chloroflexota</taxon>
        <taxon>Anaerolineae</taxon>
        <taxon>Anaerolineales</taxon>
        <taxon>Anaerolineaceae</taxon>
        <taxon>Pelolinea</taxon>
    </lineage>
</organism>
<dbReference type="GO" id="GO:0009103">
    <property type="term" value="P:lipopolysaccharide biosynthetic process"/>
    <property type="evidence" value="ECO:0007669"/>
    <property type="project" value="UniProtKB-ARBA"/>
</dbReference>
<gene>
    <name evidence="9" type="ORF">DFR64_0239</name>
</gene>
<evidence type="ECO:0000256" key="3">
    <source>
        <dbReference type="ARBA" id="ARBA00022676"/>
    </source>
</evidence>
<evidence type="ECO:0000256" key="5">
    <source>
        <dbReference type="ARBA" id="ARBA00022692"/>
    </source>
</evidence>
<evidence type="ECO:0000256" key="8">
    <source>
        <dbReference type="SAM" id="Phobius"/>
    </source>
</evidence>
<feature type="transmembrane region" description="Helical" evidence="8">
    <location>
        <begin position="307"/>
        <end position="323"/>
    </location>
</feature>
<dbReference type="GO" id="GO:0016763">
    <property type="term" value="F:pentosyltransferase activity"/>
    <property type="evidence" value="ECO:0007669"/>
    <property type="project" value="TreeGrafter"/>
</dbReference>
<accession>A0A3E0AFC3</accession>
<feature type="transmembrane region" description="Helical" evidence="8">
    <location>
        <begin position="7"/>
        <end position="27"/>
    </location>
</feature>
<feature type="transmembrane region" description="Helical" evidence="8">
    <location>
        <begin position="156"/>
        <end position="179"/>
    </location>
</feature>
<keyword evidence="5 8" id="KW-0812">Transmembrane</keyword>
<reference evidence="9 10" key="1">
    <citation type="submission" date="2018-08" db="EMBL/GenBank/DDBJ databases">
        <title>Genomic Encyclopedia of Type Strains, Phase IV (KMG-IV): sequencing the most valuable type-strain genomes for metagenomic binning, comparative biology and taxonomic classification.</title>
        <authorList>
            <person name="Goeker M."/>
        </authorList>
    </citation>
    <scope>NUCLEOTIDE SEQUENCE [LARGE SCALE GENOMIC DNA]</scope>
    <source>
        <strain evidence="9 10">DSM 23923</strain>
    </source>
</reference>